<accession>A0A5B9WC46</accession>
<dbReference type="EMBL" id="CP042997">
    <property type="protein sequence ID" value="QEH37615.1"/>
    <property type="molecule type" value="Genomic_DNA"/>
</dbReference>
<sequence>MPTEDATIANLDTPADPIAQLEAEVADLKAVVEAGQVFFARVAKVVSDLATIKATIHGLFPAVTVK</sequence>
<name>A0A5B9WC46_9BACT</name>
<organism evidence="1 2">
    <name type="scientific">Aquisphaera giovannonii</name>
    <dbReference type="NCBI Taxonomy" id="406548"/>
    <lineage>
        <taxon>Bacteria</taxon>
        <taxon>Pseudomonadati</taxon>
        <taxon>Planctomycetota</taxon>
        <taxon>Planctomycetia</taxon>
        <taxon>Isosphaerales</taxon>
        <taxon>Isosphaeraceae</taxon>
        <taxon>Aquisphaera</taxon>
    </lineage>
</organism>
<evidence type="ECO:0000313" key="1">
    <source>
        <dbReference type="EMBL" id="QEH37615.1"/>
    </source>
</evidence>
<dbReference type="Proteomes" id="UP000324233">
    <property type="component" value="Chromosome"/>
</dbReference>
<proteinExistence type="predicted"/>
<evidence type="ECO:0000313" key="2">
    <source>
        <dbReference type="Proteomes" id="UP000324233"/>
    </source>
</evidence>
<reference evidence="1 2" key="1">
    <citation type="submission" date="2019-08" db="EMBL/GenBank/DDBJ databases">
        <title>Deep-cultivation of Planctomycetes and their phenomic and genomic characterization uncovers novel biology.</title>
        <authorList>
            <person name="Wiegand S."/>
            <person name="Jogler M."/>
            <person name="Boedeker C."/>
            <person name="Pinto D."/>
            <person name="Vollmers J."/>
            <person name="Rivas-Marin E."/>
            <person name="Kohn T."/>
            <person name="Peeters S.H."/>
            <person name="Heuer A."/>
            <person name="Rast P."/>
            <person name="Oberbeckmann S."/>
            <person name="Bunk B."/>
            <person name="Jeske O."/>
            <person name="Meyerdierks A."/>
            <person name="Storesund J.E."/>
            <person name="Kallscheuer N."/>
            <person name="Luecker S."/>
            <person name="Lage O.M."/>
            <person name="Pohl T."/>
            <person name="Merkel B.J."/>
            <person name="Hornburger P."/>
            <person name="Mueller R.-W."/>
            <person name="Bruemmer F."/>
            <person name="Labrenz M."/>
            <person name="Spormann A.M."/>
            <person name="Op den Camp H."/>
            <person name="Overmann J."/>
            <person name="Amann R."/>
            <person name="Jetten M.S.M."/>
            <person name="Mascher T."/>
            <person name="Medema M.H."/>
            <person name="Devos D.P."/>
            <person name="Kaster A.-K."/>
            <person name="Ovreas L."/>
            <person name="Rohde M."/>
            <person name="Galperin M.Y."/>
            <person name="Jogler C."/>
        </authorList>
    </citation>
    <scope>NUCLEOTIDE SEQUENCE [LARGE SCALE GENOMIC DNA]</scope>
    <source>
        <strain evidence="1 2">OJF2</strain>
    </source>
</reference>
<gene>
    <name evidence="1" type="ORF">OJF2_62060</name>
</gene>
<dbReference type="RefSeq" id="WP_148597147.1">
    <property type="nucleotide sequence ID" value="NZ_CP042997.1"/>
</dbReference>
<dbReference type="AlphaFoldDB" id="A0A5B9WC46"/>
<keyword evidence="2" id="KW-1185">Reference proteome</keyword>
<protein>
    <submittedName>
        <fullName evidence="1">Uncharacterized protein</fullName>
    </submittedName>
</protein>
<dbReference type="KEGG" id="agv:OJF2_62060"/>